<comment type="similarity">
    <text evidence="4">Belongs to the pescadillo family.</text>
</comment>
<evidence type="ECO:0000313" key="7">
    <source>
        <dbReference type="EMBL" id="KAG7162551.1"/>
    </source>
</evidence>
<evidence type="ECO:0000256" key="3">
    <source>
        <dbReference type="ARBA" id="ARBA00023242"/>
    </source>
</evidence>
<feature type="region of interest" description="Disordered" evidence="5">
    <location>
        <begin position="619"/>
        <end position="655"/>
    </location>
</feature>
<evidence type="ECO:0000259" key="6">
    <source>
        <dbReference type="PROSITE" id="PS50172"/>
    </source>
</evidence>
<dbReference type="PROSITE" id="PS50172">
    <property type="entry name" value="BRCT"/>
    <property type="match status" value="1"/>
</dbReference>
<dbReference type="GO" id="GO:0030687">
    <property type="term" value="C:preribosome, large subunit precursor"/>
    <property type="evidence" value="ECO:0007669"/>
    <property type="project" value="UniProtKB-UniRule"/>
</dbReference>
<gene>
    <name evidence="7" type="primary">Pes1-L</name>
    <name evidence="7" type="ORF">Hamer_G008115</name>
</gene>
<dbReference type="InterPro" id="IPR001357">
    <property type="entry name" value="BRCT_dom"/>
</dbReference>
<evidence type="ECO:0000313" key="8">
    <source>
        <dbReference type="Proteomes" id="UP000747542"/>
    </source>
</evidence>
<dbReference type="Pfam" id="PF06732">
    <property type="entry name" value="Pescadillo_N"/>
    <property type="match status" value="1"/>
</dbReference>
<dbReference type="FunFam" id="3.40.50.10190:FF:000002">
    <property type="entry name" value="Pescadillo homolog"/>
    <property type="match status" value="1"/>
</dbReference>
<dbReference type="GO" id="GO:0043021">
    <property type="term" value="F:ribonucleoprotein complex binding"/>
    <property type="evidence" value="ECO:0007669"/>
    <property type="project" value="UniProtKB-UniRule"/>
</dbReference>
<accession>A0A8J5JU87</accession>
<dbReference type="Pfam" id="PF16589">
    <property type="entry name" value="BRCT_2"/>
    <property type="match status" value="1"/>
</dbReference>
<sequence>MGAKRKKKGESGEATKYITRNAAVKKLQLSLKDFRRLCILKGIYPREPNHRRKAQKGDSRIKTLFLVKDIRYLLHEPIIWKFRELRTFLIKTSKAKARKERDKVENLYKNPPFYRLDHIVQERYPTFVDALQDLDDPLTLCVLFSKMARTWRIQDVMLHICRRLTVEFMHYVIETQGLRKAFISVKGYYYQVEVMGQTITWIAPHPFTPLPTTDVDLRVMTVFLDFYITLLGFVNFRLYHSLNIHYPPKLQGMKRGEEEEEASESSIVSGRVASLNIPLQRNKVDDNDEEGGIDMHLLITFEVVRQGVERSPGCLLAHGSREEQQKKKKQQSLFKGLKFFLNRETNLESLTFVIRSCMGEVSWQSSTAEGSTFLETDEAITHQIVDRPMHQQNYLSRYYIQPQWVYDCVNARLLLPVQDYFPGVNLPAHLSPFEKENDLYIPPEKKLLMARQKGEVPIDLPQKMEDSDEDNEKEVYDWKKMKRLKTKEFKAKKRAMKEKEMENEKVNKPMEEGKETEEVSKPMEEGKETEEVSKPMEEGKETGEVSKPMEEGKETGKVSKEVSKPAKIPLRKKMRVIRGNVAQPKPAVIESQEREEKMLAVMMIPKKKKRLYKILNRKEKRQTAKVKRLTEKRNLLEEQKKKDKANKLAGSVPEK</sequence>
<dbReference type="PANTHER" id="PTHR12221:SF6">
    <property type="entry name" value="PESCADILLO HOMOLOG"/>
    <property type="match status" value="1"/>
</dbReference>
<keyword evidence="8" id="KW-1185">Reference proteome</keyword>
<dbReference type="CDD" id="cd17709">
    <property type="entry name" value="BRCT_pescadillo_like"/>
    <property type="match status" value="1"/>
</dbReference>
<dbReference type="SUPFAM" id="SSF52113">
    <property type="entry name" value="BRCT domain"/>
    <property type="match status" value="1"/>
</dbReference>
<feature type="domain" description="BRCT" evidence="6">
    <location>
        <begin position="329"/>
        <end position="422"/>
    </location>
</feature>
<organism evidence="7 8">
    <name type="scientific">Homarus americanus</name>
    <name type="common">American lobster</name>
    <dbReference type="NCBI Taxonomy" id="6706"/>
    <lineage>
        <taxon>Eukaryota</taxon>
        <taxon>Metazoa</taxon>
        <taxon>Ecdysozoa</taxon>
        <taxon>Arthropoda</taxon>
        <taxon>Crustacea</taxon>
        <taxon>Multicrustacea</taxon>
        <taxon>Malacostraca</taxon>
        <taxon>Eumalacostraca</taxon>
        <taxon>Eucarida</taxon>
        <taxon>Decapoda</taxon>
        <taxon>Pleocyemata</taxon>
        <taxon>Astacidea</taxon>
        <taxon>Nephropoidea</taxon>
        <taxon>Nephropidae</taxon>
        <taxon>Homarus</taxon>
    </lineage>
</organism>
<keyword evidence="3 4" id="KW-0539">Nucleus</keyword>
<dbReference type="GO" id="GO:0003723">
    <property type="term" value="F:RNA binding"/>
    <property type="evidence" value="ECO:0007669"/>
    <property type="project" value="TreeGrafter"/>
</dbReference>
<evidence type="ECO:0000256" key="5">
    <source>
        <dbReference type="SAM" id="MobiDB-lite"/>
    </source>
</evidence>
<dbReference type="GO" id="GO:0070545">
    <property type="term" value="C:PeBoW complex"/>
    <property type="evidence" value="ECO:0007669"/>
    <property type="project" value="TreeGrafter"/>
</dbReference>
<keyword evidence="2 4" id="KW-0698">rRNA processing</keyword>
<dbReference type="HAMAP" id="MF_03028">
    <property type="entry name" value="Pescadillo"/>
    <property type="match status" value="1"/>
</dbReference>
<evidence type="ECO:0000256" key="1">
    <source>
        <dbReference type="ARBA" id="ARBA00022517"/>
    </source>
</evidence>
<feature type="compositionally biased region" description="Basic and acidic residues" evidence="5">
    <location>
        <begin position="628"/>
        <end position="641"/>
    </location>
</feature>
<dbReference type="GO" id="GO:0005654">
    <property type="term" value="C:nucleoplasm"/>
    <property type="evidence" value="ECO:0007669"/>
    <property type="project" value="UniProtKB-SubCell"/>
</dbReference>
<comment type="caution">
    <text evidence="7">The sequence shown here is derived from an EMBL/GenBank/DDBJ whole genome shotgun (WGS) entry which is preliminary data.</text>
</comment>
<dbReference type="EMBL" id="JAHLQT010027705">
    <property type="protein sequence ID" value="KAG7162551.1"/>
    <property type="molecule type" value="Genomic_DNA"/>
</dbReference>
<dbReference type="Gene3D" id="3.40.50.10190">
    <property type="entry name" value="BRCT domain"/>
    <property type="match status" value="1"/>
</dbReference>
<dbReference type="Proteomes" id="UP000747542">
    <property type="component" value="Unassembled WGS sequence"/>
</dbReference>
<dbReference type="InterPro" id="IPR036420">
    <property type="entry name" value="BRCT_dom_sf"/>
</dbReference>
<proteinExistence type="inferred from homology"/>
<dbReference type="GO" id="GO:0000466">
    <property type="term" value="P:maturation of 5.8S rRNA from tricistronic rRNA transcript (SSU-rRNA, 5.8S rRNA, LSU-rRNA)"/>
    <property type="evidence" value="ECO:0007669"/>
    <property type="project" value="UniProtKB-UniRule"/>
</dbReference>
<dbReference type="PANTHER" id="PTHR12221">
    <property type="entry name" value="PESCADILLO - RELATED"/>
    <property type="match status" value="1"/>
</dbReference>
<comment type="function">
    <text evidence="4">Required for maturation of ribosomal RNAs and formation of the large ribosomal subunit.</text>
</comment>
<name>A0A8J5JU87_HOMAM</name>
<dbReference type="InterPro" id="IPR010613">
    <property type="entry name" value="PES"/>
</dbReference>
<evidence type="ECO:0000256" key="2">
    <source>
        <dbReference type="ARBA" id="ARBA00022552"/>
    </source>
</evidence>
<keyword evidence="1 4" id="KW-0690">Ribosome biogenesis</keyword>
<dbReference type="SMART" id="SM00292">
    <property type="entry name" value="BRCT"/>
    <property type="match status" value="1"/>
</dbReference>
<dbReference type="AlphaFoldDB" id="A0A8J5JU87"/>
<feature type="region of interest" description="Disordered" evidence="5">
    <location>
        <begin position="490"/>
        <end position="567"/>
    </location>
</feature>
<protein>
    <recommendedName>
        <fullName evidence="4">Pescadillo homolog</fullName>
    </recommendedName>
</protein>
<evidence type="ECO:0000256" key="4">
    <source>
        <dbReference type="HAMAP-Rule" id="MF_03028"/>
    </source>
</evidence>
<comment type="subcellular location">
    <subcellularLocation>
        <location evidence="4">Nucleus</location>
        <location evidence="4">Nucleolus</location>
    </subcellularLocation>
    <subcellularLocation>
        <location evidence="4">Nucleus</location>
        <location evidence="4">Nucleoplasm</location>
    </subcellularLocation>
</comment>
<dbReference type="GO" id="GO:0000463">
    <property type="term" value="P:maturation of LSU-rRNA from tricistronic rRNA transcript (SSU-rRNA, 5.8S rRNA, LSU-rRNA)"/>
    <property type="evidence" value="ECO:0007669"/>
    <property type="project" value="UniProtKB-UniRule"/>
</dbReference>
<feature type="compositionally biased region" description="Basic and acidic residues" evidence="5">
    <location>
        <begin position="497"/>
        <end position="564"/>
    </location>
</feature>
<reference evidence="7" key="1">
    <citation type="journal article" date="2021" name="Sci. Adv.">
        <title>The American lobster genome reveals insights on longevity, neural, and immune adaptations.</title>
        <authorList>
            <person name="Polinski J.M."/>
            <person name="Zimin A.V."/>
            <person name="Clark K.F."/>
            <person name="Kohn A.B."/>
            <person name="Sadowski N."/>
            <person name="Timp W."/>
            <person name="Ptitsyn A."/>
            <person name="Khanna P."/>
            <person name="Romanova D.Y."/>
            <person name="Williams P."/>
            <person name="Greenwood S.J."/>
            <person name="Moroz L.L."/>
            <person name="Walt D.R."/>
            <person name="Bodnar A.G."/>
        </authorList>
    </citation>
    <scope>NUCLEOTIDE SEQUENCE</scope>
    <source>
        <strain evidence="7">GMGI-L3</strain>
    </source>
</reference>